<dbReference type="InterPro" id="IPR043128">
    <property type="entry name" value="Rev_trsase/Diguanyl_cyclase"/>
</dbReference>
<dbReference type="Pfam" id="PF00078">
    <property type="entry name" value="RVT_1"/>
    <property type="match status" value="1"/>
</dbReference>
<dbReference type="Proteomes" id="UP001151760">
    <property type="component" value="Unassembled WGS sequence"/>
</dbReference>
<dbReference type="InterPro" id="IPR050951">
    <property type="entry name" value="Retrovirus_Pol_polyprotein"/>
</dbReference>
<dbReference type="Gene3D" id="3.30.70.270">
    <property type="match status" value="1"/>
</dbReference>
<feature type="region of interest" description="Disordered" evidence="1">
    <location>
        <begin position="732"/>
        <end position="767"/>
    </location>
</feature>
<dbReference type="CDD" id="cd01647">
    <property type="entry name" value="RT_LTR"/>
    <property type="match status" value="1"/>
</dbReference>
<evidence type="ECO:0000256" key="1">
    <source>
        <dbReference type="SAM" id="MobiDB-lite"/>
    </source>
</evidence>
<keyword evidence="4" id="KW-1185">Reference proteome</keyword>
<evidence type="ECO:0000259" key="2">
    <source>
        <dbReference type="Pfam" id="PF00078"/>
    </source>
</evidence>
<reference evidence="3" key="1">
    <citation type="journal article" date="2022" name="Int. J. Mol. Sci.">
        <title>Draft Genome of Tanacetum Coccineum: Genomic Comparison of Closely Related Tanacetum-Family Plants.</title>
        <authorList>
            <person name="Yamashiro T."/>
            <person name="Shiraishi A."/>
            <person name="Nakayama K."/>
            <person name="Satake H."/>
        </authorList>
    </citation>
    <scope>NUCLEOTIDE SEQUENCE</scope>
</reference>
<evidence type="ECO:0000313" key="3">
    <source>
        <dbReference type="EMBL" id="GJT28871.1"/>
    </source>
</evidence>
<sequence length="781" mass="89831">MHQVFGAVTGELRIISFNMSDTEQPESTVNEYLTKVTDDSGPRIVRPLFEENIKFEFWGQCIDELKDNVFLGNNDEKPLEHILNITFIVNLFQSPGVSRDQVVLMAFPFTLKGKARLWINRLQTNAIRNFGQECNEPLHLAWERFNYLLYNRPEHKINEHGQLQIFYQGLDPRTRQKADFKGPIPRMTPAAGTKAIDELSKHSFSWYNDEGYKKNDFDKVLKHINDFEHNISVLNEEVRMVQHQYKTPNDERDSFLEETLNSFIKETHWMQKKNENFVWRTKRNYDKTFKNQASSIKTIEKNLGRITELIYRRGVGTLPSFTETNPRGLAHAITTRRNEYYCFLDGFSRYFQIPLAPEDQEKTTFTCPYGTFAYRRMPFGLCNALAHLQTCLSNLSKMLARCEETNLVLNWENCHFMVKEGIVLGHKISKAGTEVDKPKVDVIASLPYPTNVKGIRSFLGHAGKQNAKPRLIRWVSLLQEFTIEIKDKKGTKNLAADHFSRLETPGLEELNEDTIQDNFPDEHLMIIKLKITETDPKEWADKLDDALWAFRTTYKIPIGSTPFRIVYEKACHLPIELEHKAYWALKNINLDLDVAGKHRFLQLNQLDEFRTEAYEHSRASKERTKRWHDPKIMDKEFQEGEEEGLEAVIEHGRAGRSLAAVEAYESRVEAKYVAVVQDWDNVTVPVYYERGGSKDPGSISHEILLSDSLAASRARCEKHKKARLEIGGPSVVTPSLSSQEESLATADHQVSSAANVDGTVPSSKPHDDLFDAIVLDRPVDS</sequence>
<accession>A0ABQ5CP61</accession>
<reference evidence="3" key="2">
    <citation type="submission" date="2022-01" db="EMBL/GenBank/DDBJ databases">
        <authorList>
            <person name="Yamashiro T."/>
            <person name="Shiraishi A."/>
            <person name="Satake H."/>
            <person name="Nakayama K."/>
        </authorList>
    </citation>
    <scope>NUCLEOTIDE SEQUENCE</scope>
</reference>
<dbReference type="InterPro" id="IPR036397">
    <property type="entry name" value="RNaseH_sf"/>
</dbReference>
<protein>
    <submittedName>
        <fullName evidence="3">Reverse transcriptase domain-containing protein</fullName>
    </submittedName>
</protein>
<dbReference type="InterPro" id="IPR000477">
    <property type="entry name" value="RT_dom"/>
</dbReference>
<name>A0ABQ5CP61_9ASTR</name>
<dbReference type="Gene3D" id="3.30.420.10">
    <property type="entry name" value="Ribonuclease H-like superfamily/Ribonuclease H"/>
    <property type="match status" value="1"/>
</dbReference>
<gene>
    <name evidence="3" type="ORF">Tco_0909146</name>
</gene>
<keyword evidence="3" id="KW-0808">Transferase</keyword>
<dbReference type="PANTHER" id="PTHR37984:SF5">
    <property type="entry name" value="PROTEIN NYNRIN-LIKE"/>
    <property type="match status" value="1"/>
</dbReference>
<evidence type="ECO:0000313" key="4">
    <source>
        <dbReference type="Proteomes" id="UP001151760"/>
    </source>
</evidence>
<keyword evidence="3" id="KW-0548">Nucleotidyltransferase</keyword>
<dbReference type="PANTHER" id="PTHR37984">
    <property type="entry name" value="PROTEIN CBG26694"/>
    <property type="match status" value="1"/>
</dbReference>
<keyword evidence="3" id="KW-0695">RNA-directed DNA polymerase</keyword>
<dbReference type="GO" id="GO:0003964">
    <property type="term" value="F:RNA-directed DNA polymerase activity"/>
    <property type="evidence" value="ECO:0007669"/>
    <property type="project" value="UniProtKB-KW"/>
</dbReference>
<organism evidence="3 4">
    <name type="scientific">Tanacetum coccineum</name>
    <dbReference type="NCBI Taxonomy" id="301880"/>
    <lineage>
        <taxon>Eukaryota</taxon>
        <taxon>Viridiplantae</taxon>
        <taxon>Streptophyta</taxon>
        <taxon>Embryophyta</taxon>
        <taxon>Tracheophyta</taxon>
        <taxon>Spermatophyta</taxon>
        <taxon>Magnoliopsida</taxon>
        <taxon>eudicotyledons</taxon>
        <taxon>Gunneridae</taxon>
        <taxon>Pentapetalae</taxon>
        <taxon>asterids</taxon>
        <taxon>campanulids</taxon>
        <taxon>Asterales</taxon>
        <taxon>Asteraceae</taxon>
        <taxon>Asteroideae</taxon>
        <taxon>Anthemideae</taxon>
        <taxon>Anthemidinae</taxon>
        <taxon>Tanacetum</taxon>
    </lineage>
</organism>
<feature type="compositionally biased region" description="Polar residues" evidence="1">
    <location>
        <begin position="732"/>
        <end position="754"/>
    </location>
</feature>
<dbReference type="EMBL" id="BQNB010014496">
    <property type="protein sequence ID" value="GJT28871.1"/>
    <property type="molecule type" value="Genomic_DNA"/>
</dbReference>
<proteinExistence type="predicted"/>
<feature type="domain" description="Reverse transcriptase" evidence="2">
    <location>
        <begin position="330"/>
        <end position="403"/>
    </location>
</feature>
<dbReference type="SUPFAM" id="SSF56672">
    <property type="entry name" value="DNA/RNA polymerases"/>
    <property type="match status" value="1"/>
</dbReference>
<dbReference type="InterPro" id="IPR043502">
    <property type="entry name" value="DNA/RNA_pol_sf"/>
</dbReference>
<comment type="caution">
    <text evidence="3">The sequence shown here is derived from an EMBL/GenBank/DDBJ whole genome shotgun (WGS) entry which is preliminary data.</text>
</comment>